<keyword evidence="4" id="KW-1185">Reference proteome</keyword>
<organism evidence="3 4">
    <name type="scientific">Tateyamaria omphalii</name>
    <dbReference type="NCBI Taxonomy" id="299262"/>
    <lineage>
        <taxon>Bacteria</taxon>
        <taxon>Pseudomonadati</taxon>
        <taxon>Pseudomonadota</taxon>
        <taxon>Alphaproteobacteria</taxon>
        <taxon>Rhodobacterales</taxon>
        <taxon>Roseobacteraceae</taxon>
        <taxon>Tateyamaria</taxon>
    </lineage>
</organism>
<keyword evidence="1" id="KW-0175">Coiled coil</keyword>
<evidence type="ECO:0000259" key="2">
    <source>
        <dbReference type="Pfam" id="PF25917"/>
    </source>
</evidence>
<evidence type="ECO:0000313" key="3">
    <source>
        <dbReference type="EMBL" id="APX12300.1"/>
    </source>
</evidence>
<sequence>MRFLRQSLIGLVLAALSLGLLAYAGSIVGGAVQSRLSEEPRTPPARERVFAVAVVRAEAGTETPVLEAFGEIASRRTLELRAAVAGRVIELADGFEDGGDVSAGQLLVRIDPANAEAALARAEADLLDAEAEVRDADRALVLAQDEEQAAQVQADLQERAFQRQQDLQERGVGTAAAVEGAELAAASARQAVLARRQVVTTAEARIDQAKTQLARARIALDEAQRTLDDTTVTAPFNGTLSATSVVAGRLVSANEQLATLIDPGALEVRFRVSTAQFSRLLNEDGGVIAAPVTATLDVVGIDLAATGTVSRASAGGGDMQTGRLVFARLDTGLGFKQGDFVTVAVSEPPLENVVRLPATAVDASNTVLVLGEDNRLEKVDVAVLRRQGDDVLVRGDDIVGRDVVEARSPLLGAGISVRPLQPQAAEASDAPLEPEMVELTDERRARLVAFVEASERMPADAKERVLASLAETHVPAQMVARLESRMGG</sequence>
<dbReference type="GO" id="GO:0015562">
    <property type="term" value="F:efflux transmembrane transporter activity"/>
    <property type="evidence" value="ECO:0007669"/>
    <property type="project" value="TreeGrafter"/>
</dbReference>
<dbReference type="Gene3D" id="1.10.287.470">
    <property type="entry name" value="Helix hairpin bin"/>
    <property type="match status" value="1"/>
</dbReference>
<dbReference type="SUPFAM" id="SSF111369">
    <property type="entry name" value="HlyD-like secretion proteins"/>
    <property type="match status" value="2"/>
</dbReference>
<dbReference type="RefSeq" id="WP_076628496.1">
    <property type="nucleotide sequence ID" value="NZ_CP019312.1"/>
</dbReference>
<proteinExistence type="predicted"/>
<dbReference type="Gene3D" id="2.40.30.170">
    <property type="match status" value="1"/>
</dbReference>
<dbReference type="Pfam" id="PF25917">
    <property type="entry name" value="BSH_RND"/>
    <property type="match status" value="1"/>
</dbReference>
<dbReference type="Gene3D" id="2.40.420.20">
    <property type="match status" value="1"/>
</dbReference>
<dbReference type="STRING" id="299262.BWR18_11895"/>
<dbReference type="InterPro" id="IPR058625">
    <property type="entry name" value="MdtA-like_BSH"/>
</dbReference>
<dbReference type="EMBL" id="CP019312">
    <property type="protein sequence ID" value="APX12300.1"/>
    <property type="molecule type" value="Genomic_DNA"/>
</dbReference>
<protein>
    <submittedName>
        <fullName evidence="3">Efflux transporter periplasmic adaptor subunit</fullName>
    </submittedName>
</protein>
<accession>A0A1P8MW18</accession>
<evidence type="ECO:0000256" key="1">
    <source>
        <dbReference type="SAM" id="Coils"/>
    </source>
</evidence>
<dbReference type="KEGG" id="tom:BWR18_11895"/>
<dbReference type="OrthoDB" id="7626141at2"/>
<feature type="domain" description="Multidrug resistance protein MdtA-like barrel-sandwich hybrid" evidence="2">
    <location>
        <begin position="76"/>
        <end position="261"/>
    </location>
</feature>
<reference evidence="3 4" key="1">
    <citation type="submission" date="2017-01" db="EMBL/GenBank/DDBJ databases">
        <title>Complete genome of Tateyamaria omphalii DOK1-4 isolated from seawater in Dokdo.</title>
        <authorList>
            <person name="Kim J.H."/>
            <person name="Chi W.-J."/>
        </authorList>
    </citation>
    <scope>NUCLEOTIDE SEQUENCE [LARGE SCALE GENOMIC DNA]</scope>
    <source>
        <strain evidence="3 4">DOK1-4</strain>
    </source>
</reference>
<gene>
    <name evidence="3" type="ORF">BWR18_11895</name>
</gene>
<dbReference type="Proteomes" id="UP000186336">
    <property type="component" value="Chromosome"/>
</dbReference>
<feature type="coiled-coil region" evidence="1">
    <location>
        <begin position="119"/>
        <end position="146"/>
    </location>
</feature>
<dbReference type="GO" id="GO:1990281">
    <property type="term" value="C:efflux pump complex"/>
    <property type="evidence" value="ECO:0007669"/>
    <property type="project" value="TreeGrafter"/>
</dbReference>
<dbReference type="PANTHER" id="PTHR30469">
    <property type="entry name" value="MULTIDRUG RESISTANCE PROTEIN MDTA"/>
    <property type="match status" value="1"/>
</dbReference>
<name>A0A1P8MW18_9RHOB</name>
<feature type="coiled-coil region" evidence="1">
    <location>
        <begin position="199"/>
        <end position="233"/>
    </location>
</feature>
<evidence type="ECO:0000313" key="4">
    <source>
        <dbReference type="Proteomes" id="UP000186336"/>
    </source>
</evidence>
<dbReference type="Gene3D" id="2.40.50.100">
    <property type="match status" value="1"/>
</dbReference>
<dbReference type="AlphaFoldDB" id="A0A1P8MW18"/>